<organism evidence="2 3">
    <name type="scientific">Riccia fluitans</name>
    <dbReference type="NCBI Taxonomy" id="41844"/>
    <lineage>
        <taxon>Eukaryota</taxon>
        <taxon>Viridiplantae</taxon>
        <taxon>Streptophyta</taxon>
        <taxon>Embryophyta</taxon>
        <taxon>Marchantiophyta</taxon>
        <taxon>Marchantiopsida</taxon>
        <taxon>Marchantiidae</taxon>
        <taxon>Marchantiales</taxon>
        <taxon>Ricciaceae</taxon>
        <taxon>Riccia</taxon>
    </lineage>
</organism>
<evidence type="ECO:0000313" key="2">
    <source>
        <dbReference type="EMBL" id="KAL2642405.1"/>
    </source>
</evidence>
<evidence type="ECO:0000313" key="3">
    <source>
        <dbReference type="Proteomes" id="UP001605036"/>
    </source>
</evidence>
<accession>A0ABD1Z3Q6</accession>
<feature type="region of interest" description="Disordered" evidence="1">
    <location>
        <begin position="1"/>
        <end position="38"/>
    </location>
</feature>
<protein>
    <submittedName>
        <fullName evidence="2">Uncharacterized protein</fullName>
    </submittedName>
</protein>
<sequence>MGEKISPNTAQQTEFSSLCPDRLDSTADHEGAAEAAVEPSTIAGKSGCQEICIKRQQEEGVLLGQKWRLPQLQAREGTADGSPKRTSIMALLYGCPFPAEVTHPVCQLAMPTGRVHQ</sequence>
<name>A0ABD1Z3Q6_9MARC</name>
<dbReference type="Proteomes" id="UP001605036">
    <property type="component" value="Unassembled WGS sequence"/>
</dbReference>
<feature type="compositionally biased region" description="Polar residues" evidence="1">
    <location>
        <begin position="1"/>
        <end position="16"/>
    </location>
</feature>
<feature type="compositionally biased region" description="Basic and acidic residues" evidence="1">
    <location>
        <begin position="21"/>
        <end position="32"/>
    </location>
</feature>
<proteinExistence type="predicted"/>
<dbReference type="AlphaFoldDB" id="A0ABD1Z3Q6"/>
<reference evidence="2 3" key="1">
    <citation type="submission" date="2024-09" db="EMBL/GenBank/DDBJ databases">
        <title>Chromosome-scale assembly of Riccia fluitans.</title>
        <authorList>
            <person name="Paukszto L."/>
            <person name="Sawicki J."/>
            <person name="Karawczyk K."/>
            <person name="Piernik-Szablinska J."/>
            <person name="Szczecinska M."/>
            <person name="Mazdziarz M."/>
        </authorList>
    </citation>
    <scope>NUCLEOTIDE SEQUENCE [LARGE SCALE GENOMIC DNA]</scope>
    <source>
        <strain evidence="2">Rf_01</strain>
        <tissue evidence="2">Aerial parts of the thallus</tissue>
    </source>
</reference>
<dbReference type="EMBL" id="JBHFFA010000002">
    <property type="protein sequence ID" value="KAL2642405.1"/>
    <property type="molecule type" value="Genomic_DNA"/>
</dbReference>
<comment type="caution">
    <text evidence="2">The sequence shown here is derived from an EMBL/GenBank/DDBJ whole genome shotgun (WGS) entry which is preliminary data.</text>
</comment>
<evidence type="ECO:0000256" key="1">
    <source>
        <dbReference type="SAM" id="MobiDB-lite"/>
    </source>
</evidence>
<keyword evidence="3" id="KW-1185">Reference proteome</keyword>
<gene>
    <name evidence="2" type="ORF">R1flu_009992</name>
</gene>